<keyword evidence="3" id="KW-1185">Reference proteome</keyword>
<organism evidence="2 3">
    <name type="scientific">Burkholderia latens</name>
    <dbReference type="NCBI Taxonomy" id="488446"/>
    <lineage>
        <taxon>Bacteria</taxon>
        <taxon>Pseudomonadati</taxon>
        <taxon>Pseudomonadota</taxon>
        <taxon>Betaproteobacteria</taxon>
        <taxon>Burkholderiales</taxon>
        <taxon>Burkholderiaceae</taxon>
        <taxon>Burkholderia</taxon>
        <taxon>Burkholderia cepacia complex</taxon>
    </lineage>
</organism>
<proteinExistence type="predicted"/>
<feature type="region of interest" description="Disordered" evidence="1">
    <location>
        <begin position="52"/>
        <end position="108"/>
    </location>
</feature>
<evidence type="ECO:0000313" key="2">
    <source>
        <dbReference type="EMBL" id="KAB0638604.1"/>
    </source>
</evidence>
<dbReference type="AlphaFoldDB" id="A0A6H9SR36"/>
<dbReference type="Proteomes" id="UP000430232">
    <property type="component" value="Unassembled WGS sequence"/>
</dbReference>
<evidence type="ECO:0000313" key="3">
    <source>
        <dbReference type="Proteomes" id="UP000430232"/>
    </source>
</evidence>
<evidence type="ECO:0000256" key="1">
    <source>
        <dbReference type="SAM" id="MobiDB-lite"/>
    </source>
</evidence>
<comment type="caution">
    <text evidence="2">The sequence shown here is derived from an EMBL/GenBank/DDBJ whole genome shotgun (WGS) entry which is preliminary data.</text>
</comment>
<reference evidence="2 3" key="1">
    <citation type="submission" date="2019-09" db="EMBL/GenBank/DDBJ databases">
        <title>Draft genome sequences of 48 bacterial type strains from the CCUG.</title>
        <authorList>
            <person name="Tunovic T."/>
            <person name="Pineiro-Iglesias B."/>
            <person name="Unosson C."/>
            <person name="Inganas E."/>
            <person name="Ohlen M."/>
            <person name="Cardew S."/>
            <person name="Jensie-Markopoulos S."/>
            <person name="Salva-Serra F."/>
            <person name="Jaen-Luchoro D."/>
            <person name="Karlsson R."/>
            <person name="Svensson-Stadler L."/>
            <person name="Chun J."/>
            <person name="Moore E."/>
        </authorList>
    </citation>
    <scope>NUCLEOTIDE SEQUENCE [LARGE SCALE GENOMIC DNA]</scope>
    <source>
        <strain evidence="2 3">CCUG 54555</strain>
    </source>
</reference>
<protein>
    <submittedName>
        <fullName evidence="2">Uncharacterized protein</fullName>
    </submittedName>
</protein>
<dbReference type="EMBL" id="VZOJ01000056">
    <property type="protein sequence ID" value="KAB0638604.1"/>
    <property type="molecule type" value="Genomic_DNA"/>
</dbReference>
<dbReference type="OrthoDB" id="9027645at2"/>
<name>A0A6H9SR36_9BURK</name>
<accession>A0A6H9SR36</accession>
<gene>
    <name evidence="2" type="ORF">F7R21_19705</name>
</gene>
<sequence length="108" mass="11611">MAECPRRAVARCRAPAFVLRAARAARVFRSRAVRPRAVVRARASIARAAYPQPTGVQMNPDDSSRLPLAGAMPRADVPSRHAPASVPLITDPQPIAPAATRRGALVRR</sequence>